<comment type="caution">
    <text evidence="1">The sequence shown here is derived from an EMBL/GenBank/DDBJ whole genome shotgun (WGS) entry which is preliminary data.</text>
</comment>
<accession>A0A418X594</accession>
<name>A0A418X594_9BURK</name>
<proteinExistence type="predicted"/>
<evidence type="ECO:0000313" key="1">
    <source>
        <dbReference type="EMBL" id="RJG07653.1"/>
    </source>
</evidence>
<sequence length="62" mass="7210">MTRINETIDLLTRRNGDGWQQWRDDGGTMMCRMTSLLKWVAGEPRMRLRIVTYTANAALIQP</sequence>
<protein>
    <submittedName>
        <fullName evidence="1">Uncharacterized protein</fullName>
    </submittedName>
</protein>
<keyword evidence="2" id="KW-1185">Reference proteome</keyword>
<organism evidence="1 2">
    <name type="scientific">Noviherbaspirillum cavernae</name>
    <dbReference type="NCBI Taxonomy" id="2320862"/>
    <lineage>
        <taxon>Bacteria</taxon>
        <taxon>Pseudomonadati</taxon>
        <taxon>Pseudomonadota</taxon>
        <taxon>Betaproteobacteria</taxon>
        <taxon>Burkholderiales</taxon>
        <taxon>Oxalobacteraceae</taxon>
        <taxon>Noviherbaspirillum</taxon>
    </lineage>
</organism>
<gene>
    <name evidence="1" type="ORF">D3870_18095</name>
</gene>
<dbReference type="RefSeq" id="WP_119741329.1">
    <property type="nucleotide sequence ID" value="NZ_QYUN01000002.1"/>
</dbReference>
<evidence type="ECO:0000313" key="2">
    <source>
        <dbReference type="Proteomes" id="UP000285190"/>
    </source>
</evidence>
<dbReference type="Proteomes" id="UP000285190">
    <property type="component" value="Unassembled WGS sequence"/>
</dbReference>
<dbReference type="AlphaFoldDB" id="A0A418X594"/>
<reference evidence="1 2" key="1">
    <citation type="submission" date="2018-09" db="EMBL/GenBank/DDBJ databases">
        <authorList>
            <person name="Zhu H."/>
        </authorList>
    </citation>
    <scope>NUCLEOTIDE SEQUENCE [LARGE SCALE GENOMIC DNA]</scope>
    <source>
        <strain evidence="1 2">K2R10-39</strain>
    </source>
</reference>
<dbReference type="EMBL" id="QYUN01000002">
    <property type="protein sequence ID" value="RJG07653.1"/>
    <property type="molecule type" value="Genomic_DNA"/>
</dbReference>